<name>A0A4D4JBU4_9PSEU</name>
<dbReference type="GO" id="GO:0004014">
    <property type="term" value="F:adenosylmethionine decarboxylase activity"/>
    <property type="evidence" value="ECO:0007669"/>
    <property type="project" value="UniProtKB-UniRule"/>
</dbReference>
<dbReference type="InterPro" id="IPR016067">
    <property type="entry name" value="S-AdoMet_deCO2ase_core"/>
</dbReference>
<comment type="pathway">
    <text evidence="10">Amine and polyamine biosynthesis; S-adenosylmethioninamine biosynthesis; S-adenosylmethioninamine from S-adenosyl-L-methionine: step 1/1.</text>
</comment>
<dbReference type="GO" id="GO:0008295">
    <property type="term" value="P:spermidine biosynthetic process"/>
    <property type="evidence" value="ECO:0007669"/>
    <property type="project" value="UniProtKB-UniRule"/>
</dbReference>
<proteinExistence type="inferred from homology"/>
<dbReference type="Pfam" id="PF02675">
    <property type="entry name" value="AdoMet_dc"/>
    <property type="match status" value="1"/>
</dbReference>
<comment type="cofactor">
    <cofactor evidence="10">
        <name>pyruvate</name>
        <dbReference type="ChEBI" id="CHEBI:15361"/>
    </cofactor>
    <text evidence="10">Binds 1 pyruvoyl group covalently per subunit.</text>
</comment>
<dbReference type="PANTHER" id="PTHR33866:SF2">
    <property type="entry name" value="S-ADENOSYLMETHIONINE DECARBOXYLASE PROENZYME"/>
    <property type="match status" value="1"/>
</dbReference>
<dbReference type="NCBIfam" id="TIGR03330">
    <property type="entry name" value="SAM_DCase_Bsu"/>
    <property type="match status" value="1"/>
</dbReference>
<feature type="chain" id="PRO_5023281641" description="S-adenosylmethionine decarboxylase alpha chain" evidence="10">
    <location>
        <begin position="74"/>
        <end position="139"/>
    </location>
</feature>
<dbReference type="OrthoDB" id="9793120at2"/>
<evidence type="ECO:0000313" key="12">
    <source>
        <dbReference type="Proteomes" id="UP000298860"/>
    </source>
</evidence>
<comment type="caution">
    <text evidence="11">The sequence shown here is derived from an EMBL/GenBank/DDBJ whole genome shotgun (WGS) entry which is preliminary data.</text>
</comment>
<keyword evidence="6 10" id="KW-0865">Zymogen</keyword>
<keyword evidence="8 10" id="KW-0704">Schiff base</keyword>
<feature type="chain" id="PRO_5023281642" description="S-adenosylmethionine decarboxylase beta chain" evidence="10">
    <location>
        <begin position="1"/>
        <end position="73"/>
    </location>
</feature>
<feature type="site" description="Cleavage (non-hydrolytic); by autolysis" evidence="10">
    <location>
        <begin position="73"/>
        <end position="74"/>
    </location>
</feature>
<sequence length="139" mass="14846">MSDAPGSVQTVGLFTGQHVIAEFEGVDADRLDDEPFLRRTLADALVRAGATVLEVISKRFDPQGVTVLALLSESHASLHSYPEVESIFVDVFTCGTQANPELAVRLLAEALGGNSMRTETIHRGWPEPAVAASGKEQVS</sequence>
<dbReference type="EC" id="4.1.1.50" evidence="10"/>
<dbReference type="EMBL" id="BJFL01000019">
    <property type="protein sequence ID" value="GDY31916.1"/>
    <property type="molecule type" value="Genomic_DNA"/>
</dbReference>
<keyword evidence="5 10" id="KW-0620">Polyamine biosynthesis</keyword>
<evidence type="ECO:0000256" key="5">
    <source>
        <dbReference type="ARBA" id="ARBA00023115"/>
    </source>
</evidence>
<feature type="active site" description="Schiff-base intermediate with substrate; via pyruvic acid" evidence="10">
    <location>
        <position position="74"/>
    </location>
</feature>
<dbReference type="InterPro" id="IPR017716">
    <property type="entry name" value="S-AdoMet_deCOase_pro-enz"/>
</dbReference>
<keyword evidence="7 10" id="KW-0456">Lyase</keyword>
<keyword evidence="2 10" id="KW-0210">Decarboxylase</keyword>
<keyword evidence="12" id="KW-1185">Reference proteome</keyword>
<evidence type="ECO:0000256" key="2">
    <source>
        <dbReference type="ARBA" id="ARBA00022793"/>
    </source>
</evidence>
<keyword evidence="1 10" id="KW-0949">S-adenosyl-L-methionine</keyword>
<dbReference type="GO" id="GO:0005829">
    <property type="term" value="C:cytosol"/>
    <property type="evidence" value="ECO:0007669"/>
    <property type="project" value="TreeGrafter"/>
</dbReference>
<dbReference type="HAMAP" id="MF_00464">
    <property type="entry name" value="AdoMetDC_1"/>
    <property type="match status" value="1"/>
</dbReference>
<dbReference type="SUPFAM" id="SSF56276">
    <property type="entry name" value="S-adenosylmethionine decarboxylase"/>
    <property type="match status" value="1"/>
</dbReference>
<feature type="active site" description="Proton donor; for catalytic activity" evidence="10">
    <location>
        <position position="94"/>
    </location>
</feature>
<comment type="similarity">
    <text evidence="10">Belongs to the prokaryotic AdoMetDC family. Type 1 subfamily.</text>
</comment>
<dbReference type="RefSeq" id="WP_137814966.1">
    <property type="nucleotide sequence ID" value="NZ_BJFL01000019.1"/>
</dbReference>
<evidence type="ECO:0000256" key="4">
    <source>
        <dbReference type="ARBA" id="ARBA00023066"/>
    </source>
</evidence>
<dbReference type="Proteomes" id="UP000298860">
    <property type="component" value="Unassembled WGS sequence"/>
</dbReference>
<evidence type="ECO:0000256" key="1">
    <source>
        <dbReference type="ARBA" id="ARBA00022691"/>
    </source>
</evidence>
<keyword evidence="9 10" id="KW-0670">Pyruvate</keyword>
<evidence type="ECO:0000256" key="9">
    <source>
        <dbReference type="ARBA" id="ARBA00023317"/>
    </source>
</evidence>
<dbReference type="Gene3D" id="3.60.90.10">
    <property type="entry name" value="S-adenosylmethionine decarboxylase"/>
    <property type="match status" value="1"/>
</dbReference>
<feature type="modified residue" description="Pyruvic acid (Ser); by autocatalysis" evidence="10">
    <location>
        <position position="74"/>
    </location>
</feature>
<keyword evidence="4 10" id="KW-0745">Spermidine biosynthesis</keyword>
<dbReference type="AlphaFoldDB" id="A0A4D4JBU4"/>
<comment type="PTM">
    <text evidence="10">Is synthesized initially as an inactive proenzyme. Formation of the active enzyme involves a self-maturation process in which the active site pyruvoyl group is generated from an internal serine residue via an autocatalytic post-translational modification. Two non-identical subunits are generated from the proenzyme in this reaction, and the pyruvate is formed at the N-terminus of the alpha chain, which is derived from the carboxyl end of the proenzyme. The post-translation cleavage follows an unusual pathway, termed non-hydrolytic serinolysis, in which the side chain hydroxyl group of the serine supplies its oxygen atom to form the C-terminus of the beta chain, while the remainder of the serine residue undergoes an oxidative deamination to produce ammonia and the pyruvoyl group blocking the N-terminus of the alpha chain.</text>
</comment>
<dbReference type="UniPathway" id="UPA00331">
    <property type="reaction ID" value="UER00451"/>
</dbReference>
<feature type="active site" description="Proton acceptor; for processing activity" evidence="10">
    <location>
        <position position="79"/>
    </location>
</feature>
<evidence type="ECO:0000256" key="8">
    <source>
        <dbReference type="ARBA" id="ARBA00023270"/>
    </source>
</evidence>
<reference evidence="12" key="1">
    <citation type="submission" date="2019-04" db="EMBL/GenBank/DDBJ databases">
        <title>Draft genome sequence of Pseudonocardiaceae bacterium SL3-2-4.</title>
        <authorList>
            <person name="Ningsih F."/>
            <person name="Yokota A."/>
            <person name="Sakai Y."/>
            <person name="Nanatani K."/>
            <person name="Yabe S."/>
            <person name="Oetari A."/>
            <person name="Sjamsuridzal W."/>
        </authorList>
    </citation>
    <scope>NUCLEOTIDE SEQUENCE [LARGE SCALE GENOMIC DNA]</scope>
    <source>
        <strain evidence="12">SL3-2-4</strain>
    </source>
</reference>
<dbReference type="PANTHER" id="PTHR33866">
    <property type="entry name" value="S-ADENOSYLMETHIONINE DECARBOXYLASE PROENZYME"/>
    <property type="match status" value="1"/>
</dbReference>
<protein>
    <recommendedName>
        <fullName evidence="10">S-adenosylmethionine decarboxylase proenzyme</fullName>
        <shortName evidence="10">AdoMetDC</shortName>
        <shortName evidence="10">SAMDC</shortName>
        <ecNumber evidence="10">4.1.1.50</ecNumber>
    </recommendedName>
    <component>
        <recommendedName>
            <fullName evidence="10">S-adenosylmethionine decarboxylase beta chain</fullName>
        </recommendedName>
    </component>
    <component>
        <recommendedName>
            <fullName evidence="10">S-adenosylmethionine decarboxylase alpha chain</fullName>
        </recommendedName>
    </component>
</protein>
<organism evidence="11 12">
    <name type="scientific">Gandjariella thermophila</name>
    <dbReference type="NCBI Taxonomy" id="1931992"/>
    <lineage>
        <taxon>Bacteria</taxon>
        <taxon>Bacillati</taxon>
        <taxon>Actinomycetota</taxon>
        <taxon>Actinomycetes</taxon>
        <taxon>Pseudonocardiales</taxon>
        <taxon>Pseudonocardiaceae</taxon>
        <taxon>Gandjariella</taxon>
    </lineage>
</organism>
<dbReference type="InterPro" id="IPR003826">
    <property type="entry name" value="AdoMetDC_fam_prok"/>
</dbReference>
<comment type="subunit">
    <text evidence="10">Heterotetramer of two alpha and two beta chains arranged as a dimer of alpha/beta heterodimers.</text>
</comment>
<evidence type="ECO:0000256" key="10">
    <source>
        <dbReference type="HAMAP-Rule" id="MF_00464"/>
    </source>
</evidence>
<evidence type="ECO:0000256" key="3">
    <source>
        <dbReference type="ARBA" id="ARBA00022813"/>
    </source>
</evidence>
<comment type="catalytic activity">
    <reaction evidence="10">
        <text>S-adenosyl-L-methionine + H(+) = S-adenosyl 3-(methylsulfanyl)propylamine + CO2</text>
        <dbReference type="Rhea" id="RHEA:15981"/>
        <dbReference type="ChEBI" id="CHEBI:15378"/>
        <dbReference type="ChEBI" id="CHEBI:16526"/>
        <dbReference type="ChEBI" id="CHEBI:57443"/>
        <dbReference type="ChEBI" id="CHEBI:59789"/>
        <dbReference type="EC" id="4.1.1.50"/>
    </reaction>
</comment>
<gene>
    <name evidence="11" type="primary">speD</name>
    <name evidence="10" type="synonym">speH</name>
    <name evidence="11" type="ORF">GTS_35490</name>
</gene>
<accession>A0A4D4JBU4</accession>
<evidence type="ECO:0000256" key="7">
    <source>
        <dbReference type="ARBA" id="ARBA00023239"/>
    </source>
</evidence>
<comment type="function">
    <text evidence="10">Catalyzes the decarboxylation of S-adenosylmethionine to S-adenosylmethioninamine (dcAdoMet), the propylamine donor required for the synthesis of the polyamines spermine and spermidine from the diamine putrescine.</text>
</comment>
<evidence type="ECO:0000256" key="6">
    <source>
        <dbReference type="ARBA" id="ARBA00023145"/>
    </source>
</evidence>
<evidence type="ECO:0000313" key="11">
    <source>
        <dbReference type="EMBL" id="GDY31916.1"/>
    </source>
</evidence>
<keyword evidence="3 10" id="KW-0068">Autocatalytic cleavage</keyword>